<dbReference type="EMBL" id="FPHL01000049">
    <property type="protein sequence ID" value="SFV68019.1"/>
    <property type="molecule type" value="Genomic_DNA"/>
</dbReference>
<dbReference type="InterPro" id="IPR005467">
    <property type="entry name" value="His_kinase_dom"/>
</dbReference>
<dbReference type="InterPro" id="IPR004358">
    <property type="entry name" value="Sig_transdc_His_kin-like_C"/>
</dbReference>
<dbReference type="Gene3D" id="3.40.50.2300">
    <property type="match status" value="1"/>
</dbReference>
<dbReference type="Pfam" id="PF00512">
    <property type="entry name" value="HisKA"/>
    <property type="match status" value="1"/>
</dbReference>
<evidence type="ECO:0000256" key="1">
    <source>
        <dbReference type="ARBA" id="ARBA00022553"/>
    </source>
</evidence>
<evidence type="ECO:0000259" key="4">
    <source>
        <dbReference type="PROSITE" id="PS50110"/>
    </source>
</evidence>
<dbReference type="CDD" id="cd17546">
    <property type="entry name" value="REC_hyHK_CKI1_RcsC-like"/>
    <property type="match status" value="1"/>
</dbReference>
<dbReference type="Gene3D" id="1.10.287.130">
    <property type="match status" value="1"/>
</dbReference>
<keyword evidence="5" id="KW-0418">Kinase</keyword>
<dbReference type="InterPro" id="IPR050956">
    <property type="entry name" value="2C_system_His_kinase"/>
</dbReference>
<keyword evidence="5" id="KW-0808">Transferase</keyword>
<evidence type="ECO:0000259" key="3">
    <source>
        <dbReference type="PROSITE" id="PS50109"/>
    </source>
</evidence>
<keyword evidence="1" id="KW-0597">Phosphoprotein</keyword>
<sequence length="622" mass="71655">MMLNAVQRAYFETEIMQQFGRSKEEAQITVNELEAMLFRQDEKIIYDLQYKIFTENNPQYTRMLVQFLFQGFSYLYDTAQNTEEKQKLQKGVSKLFDFLFIDRCRYAKQIEAQSIAAQHILKNVSSQLNAVLKTQERMIANLSHEMRTSLNAITGYLTILEESKAIQGEEKFHLKKAMNGAASLQSLVKDILNITKLNSGQLEIKKEFFTVHEMLLECIDHLSIEVKTRPHIDFQFQPKFMPLSVYGDKMHIMEILINFLSNAFKYTKTGFILLSMDYRIVTDGIQATFSVSDSGSGMTPEQVEDVFSPYSRYQKEKEGLGLGMHITKQLAEKLGGTLNVQSTFRQGTTFSFTCSFEKYQPIELHFEGKKICFYMKEAEITAYLKEKIHFLKACGAEITHFKKESALINYLLNEKEEMPDIISITTQPEAYTKFDALIYYLRSAKQFNHTAFIAENMQQHLSLKYFDELYEYCAPLSLYKKLLRNKTALLCENEKDLALSVLVIDDTETNLDIFQLFIKKQYPDASVDLAGGGYEGLGMCKVKTYDVIFLDLKMPGMDGFEVMKKLKTLHGSLPTVYAFTADVYKSTYEKAEEYGFAGILEKPLNPETLYEILKRIGHAKTD</sequence>
<dbReference type="SMART" id="SM00448">
    <property type="entry name" value="REC"/>
    <property type="match status" value="1"/>
</dbReference>
<dbReference type="InterPro" id="IPR036890">
    <property type="entry name" value="HATPase_C_sf"/>
</dbReference>
<dbReference type="InterPro" id="IPR003594">
    <property type="entry name" value="HATPase_dom"/>
</dbReference>
<dbReference type="InterPro" id="IPR036097">
    <property type="entry name" value="HisK_dim/P_sf"/>
</dbReference>
<dbReference type="PROSITE" id="PS50110">
    <property type="entry name" value="RESPONSE_REGULATORY"/>
    <property type="match status" value="1"/>
</dbReference>
<dbReference type="PANTHER" id="PTHR43719:SF28">
    <property type="entry name" value="PEROXIDE STRESS-ACTIVATED HISTIDINE KINASE MAK1-RELATED"/>
    <property type="match status" value="1"/>
</dbReference>
<dbReference type="InterPro" id="IPR001789">
    <property type="entry name" value="Sig_transdc_resp-reg_receiver"/>
</dbReference>
<evidence type="ECO:0000256" key="2">
    <source>
        <dbReference type="SAM" id="Coils"/>
    </source>
</evidence>
<proteinExistence type="predicted"/>
<dbReference type="Pfam" id="PF02518">
    <property type="entry name" value="HATPase_c"/>
    <property type="match status" value="1"/>
</dbReference>
<dbReference type="SMART" id="SM00387">
    <property type="entry name" value="HATPase_c"/>
    <property type="match status" value="1"/>
</dbReference>
<dbReference type="SUPFAM" id="SSF55874">
    <property type="entry name" value="ATPase domain of HSP90 chaperone/DNA topoisomerase II/histidine kinase"/>
    <property type="match status" value="1"/>
</dbReference>
<dbReference type="PRINTS" id="PR00344">
    <property type="entry name" value="BCTRLSENSOR"/>
</dbReference>
<name>A0A1W1CQH1_9ZZZZ</name>
<gene>
    <name evidence="5" type="ORF">MNB_SV-10-1563</name>
</gene>
<dbReference type="PROSITE" id="PS50109">
    <property type="entry name" value="HIS_KIN"/>
    <property type="match status" value="1"/>
</dbReference>
<dbReference type="SMART" id="SM00388">
    <property type="entry name" value="HisKA"/>
    <property type="match status" value="1"/>
</dbReference>
<evidence type="ECO:0000313" key="5">
    <source>
        <dbReference type="EMBL" id="SFV68019.1"/>
    </source>
</evidence>
<dbReference type="GO" id="GO:0000155">
    <property type="term" value="F:phosphorelay sensor kinase activity"/>
    <property type="evidence" value="ECO:0007669"/>
    <property type="project" value="InterPro"/>
</dbReference>
<dbReference type="Pfam" id="PF00072">
    <property type="entry name" value="Response_reg"/>
    <property type="match status" value="1"/>
</dbReference>
<organism evidence="5">
    <name type="scientific">hydrothermal vent metagenome</name>
    <dbReference type="NCBI Taxonomy" id="652676"/>
    <lineage>
        <taxon>unclassified sequences</taxon>
        <taxon>metagenomes</taxon>
        <taxon>ecological metagenomes</taxon>
    </lineage>
</organism>
<reference evidence="5" key="1">
    <citation type="submission" date="2016-10" db="EMBL/GenBank/DDBJ databases">
        <authorList>
            <person name="de Groot N.N."/>
        </authorList>
    </citation>
    <scope>NUCLEOTIDE SEQUENCE</scope>
</reference>
<dbReference type="CDD" id="cd00082">
    <property type="entry name" value="HisKA"/>
    <property type="match status" value="1"/>
</dbReference>
<feature type="coiled-coil region" evidence="2">
    <location>
        <begin position="16"/>
        <end position="43"/>
    </location>
</feature>
<dbReference type="InterPro" id="IPR003661">
    <property type="entry name" value="HisK_dim/P_dom"/>
</dbReference>
<feature type="domain" description="Histidine kinase" evidence="3">
    <location>
        <begin position="141"/>
        <end position="358"/>
    </location>
</feature>
<dbReference type="Gene3D" id="3.30.565.10">
    <property type="entry name" value="Histidine kinase-like ATPase, C-terminal domain"/>
    <property type="match status" value="1"/>
</dbReference>
<protein>
    <submittedName>
        <fullName evidence="5">Sensory box histidine kinase/response regulator</fullName>
    </submittedName>
</protein>
<feature type="domain" description="Response regulatory" evidence="4">
    <location>
        <begin position="500"/>
        <end position="617"/>
    </location>
</feature>
<dbReference type="SUPFAM" id="SSF47384">
    <property type="entry name" value="Homodimeric domain of signal transducing histidine kinase"/>
    <property type="match status" value="1"/>
</dbReference>
<keyword evidence="2" id="KW-0175">Coiled coil</keyword>
<dbReference type="PANTHER" id="PTHR43719">
    <property type="entry name" value="TWO-COMPONENT HISTIDINE KINASE"/>
    <property type="match status" value="1"/>
</dbReference>
<dbReference type="AlphaFoldDB" id="A0A1W1CQH1"/>
<dbReference type="SUPFAM" id="SSF52172">
    <property type="entry name" value="CheY-like"/>
    <property type="match status" value="1"/>
</dbReference>
<accession>A0A1W1CQH1</accession>
<dbReference type="InterPro" id="IPR011006">
    <property type="entry name" value="CheY-like_superfamily"/>
</dbReference>